<keyword evidence="2" id="KW-0238">DNA-binding</keyword>
<dbReference type="SMART" id="SM00354">
    <property type="entry name" value="HTH_LACI"/>
    <property type="match status" value="1"/>
</dbReference>
<evidence type="ECO:0000259" key="4">
    <source>
        <dbReference type="PROSITE" id="PS50932"/>
    </source>
</evidence>
<keyword evidence="6" id="KW-1185">Reference proteome</keyword>
<dbReference type="PANTHER" id="PTHR30146">
    <property type="entry name" value="LACI-RELATED TRANSCRIPTIONAL REPRESSOR"/>
    <property type="match status" value="1"/>
</dbReference>
<dbReference type="Pfam" id="PF00356">
    <property type="entry name" value="LacI"/>
    <property type="match status" value="1"/>
</dbReference>
<evidence type="ECO:0000256" key="1">
    <source>
        <dbReference type="ARBA" id="ARBA00023015"/>
    </source>
</evidence>
<dbReference type="AlphaFoldDB" id="A0A6B2LZI1"/>
<dbReference type="EMBL" id="JAAGNX010000002">
    <property type="protein sequence ID" value="NDV62131.1"/>
    <property type="molecule type" value="Genomic_DNA"/>
</dbReference>
<dbReference type="PANTHER" id="PTHR30146:SF109">
    <property type="entry name" value="HTH-TYPE TRANSCRIPTIONAL REGULATOR GALS"/>
    <property type="match status" value="1"/>
</dbReference>
<dbReference type="Gene3D" id="3.40.50.2300">
    <property type="match status" value="2"/>
</dbReference>
<keyword evidence="1" id="KW-0805">Transcription regulation</keyword>
<accession>A0A6B2LZI1</accession>
<dbReference type="SUPFAM" id="SSF53822">
    <property type="entry name" value="Periplasmic binding protein-like I"/>
    <property type="match status" value="1"/>
</dbReference>
<dbReference type="RefSeq" id="WP_163963771.1">
    <property type="nucleotide sequence ID" value="NZ_JAAGNX010000002.1"/>
</dbReference>
<keyword evidence="3" id="KW-0804">Transcription</keyword>
<protein>
    <submittedName>
        <fullName evidence="5">LacI family transcriptional regulator</fullName>
    </submittedName>
</protein>
<dbReference type="GO" id="GO:0000976">
    <property type="term" value="F:transcription cis-regulatory region binding"/>
    <property type="evidence" value="ECO:0007669"/>
    <property type="project" value="TreeGrafter"/>
</dbReference>
<sequence>MPEPTPKADTSASTVQGTAGLARHLGVSRWTISRVLNGHDGVKEETRKRVLAAVEDLGFEPNKLARGLRGVPSGLVGVSFPHLEAMVLAAKSQVIQQELKKAGYRAMFEMPEGDPDVEEAVVRHFLSINVDGIVLIGSTLEVDSPVFKEVKERGVGIVAVDPRHALPIPRVSLDRGKAMEIKLRHLHELGHKKIAVLGLSSDDMYQGIRKRGLRRAAGNLGLDFKKDLQFIDEPGYDQQNYKFGSLLARKVLEMGKGGPTALFCLNDRIAIGAMRGLQEAGKKIPQDYSIIGLDNLPETAWTNPPLTTVDQNIGKLMEKGQKALWTRDKSLKPPHYKVEPILVVRKSTGPC</sequence>
<gene>
    <name evidence="5" type="ORF">G0Q06_06705</name>
</gene>
<name>A0A6B2LZI1_9BACT</name>
<dbReference type="Pfam" id="PF13377">
    <property type="entry name" value="Peripla_BP_3"/>
    <property type="match status" value="1"/>
</dbReference>
<dbReference type="SUPFAM" id="SSF47413">
    <property type="entry name" value="lambda repressor-like DNA-binding domains"/>
    <property type="match status" value="1"/>
</dbReference>
<dbReference type="Gene3D" id="1.10.260.40">
    <property type="entry name" value="lambda repressor-like DNA-binding domains"/>
    <property type="match status" value="1"/>
</dbReference>
<dbReference type="PROSITE" id="PS50932">
    <property type="entry name" value="HTH_LACI_2"/>
    <property type="match status" value="1"/>
</dbReference>
<dbReference type="CDD" id="cd01392">
    <property type="entry name" value="HTH_LacI"/>
    <property type="match status" value="1"/>
</dbReference>
<dbReference type="InterPro" id="IPR046335">
    <property type="entry name" value="LacI/GalR-like_sensor"/>
</dbReference>
<evidence type="ECO:0000256" key="2">
    <source>
        <dbReference type="ARBA" id="ARBA00023125"/>
    </source>
</evidence>
<dbReference type="InterPro" id="IPR028082">
    <property type="entry name" value="Peripla_BP_I"/>
</dbReference>
<dbReference type="GO" id="GO:0003700">
    <property type="term" value="F:DNA-binding transcription factor activity"/>
    <property type="evidence" value="ECO:0007669"/>
    <property type="project" value="TreeGrafter"/>
</dbReference>
<evidence type="ECO:0000313" key="5">
    <source>
        <dbReference type="EMBL" id="NDV62131.1"/>
    </source>
</evidence>
<comment type="caution">
    <text evidence="5">The sequence shown here is derived from an EMBL/GenBank/DDBJ whole genome shotgun (WGS) entry which is preliminary data.</text>
</comment>
<feature type="domain" description="HTH lacI-type" evidence="4">
    <location>
        <begin position="22"/>
        <end position="70"/>
    </location>
</feature>
<dbReference type="InterPro" id="IPR000843">
    <property type="entry name" value="HTH_LacI"/>
</dbReference>
<evidence type="ECO:0000313" key="6">
    <source>
        <dbReference type="Proteomes" id="UP000478417"/>
    </source>
</evidence>
<evidence type="ECO:0000256" key="3">
    <source>
        <dbReference type="ARBA" id="ARBA00023163"/>
    </source>
</evidence>
<organism evidence="5 6">
    <name type="scientific">Oceanipulchritudo coccoides</name>
    <dbReference type="NCBI Taxonomy" id="2706888"/>
    <lineage>
        <taxon>Bacteria</taxon>
        <taxon>Pseudomonadati</taxon>
        <taxon>Verrucomicrobiota</taxon>
        <taxon>Opitutia</taxon>
        <taxon>Puniceicoccales</taxon>
        <taxon>Oceanipulchritudinaceae</taxon>
        <taxon>Oceanipulchritudo</taxon>
    </lineage>
</organism>
<proteinExistence type="predicted"/>
<dbReference type="Proteomes" id="UP000478417">
    <property type="component" value="Unassembled WGS sequence"/>
</dbReference>
<dbReference type="InterPro" id="IPR010982">
    <property type="entry name" value="Lambda_DNA-bd_dom_sf"/>
</dbReference>
<reference evidence="5 6" key="1">
    <citation type="submission" date="2020-02" db="EMBL/GenBank/DDBJ databases">
        <title>Albibacoteraceae fam. nov., the first described family within the subdivision 4 Verrucomicrobia.</title>
        <authorList>
            <person name="Xi F."/>
        </authorList>
    </citation>
    <scope>NUCLEOTIDE SEQUENCE [LARGE SCALE GENOMIC DNA]</scope>
    <source>
        <strain evidence="5 6">CK1056</strain>
    </source>
</reference>
<dbReference type="CDD" id="cd06267">
    <property type="entry name" value="PBP1_LacI_sugar_binding-like"/>
    <property type="match status" value="1"/>
</dbReference>